<gene>
    <name evidence="4" type="ORF">CDD81_2490</name>
</gene>
<evidence type="ECO:0000259" key="3">
    <source>
        <dbReference type="PROSITE" id="PS50157"/>
    </source>
</evidence>
<dbReference type="GO" id="GO:0005634">
    <property type="term" value="C:nucleus"/>
    <property type="evidence" value="ECO:0007669"/>
    <property type="project" value="TreeGrafter"/>
</dbReference>
<evidence type="ECO:0000313" key="4">
    <source>
        <dbReference type="EMBL" id="PHH65386.1"/>
    </source>
</evidence>
<sequence length="609" mass="66145">MISLLPQSDRYPFAALQHHYNFATYPQDRKYSVPALYHAAPDSLPDSPLSFIDQPNSRLDLRAAKQEDVGRSVGAPPEGNTHKRPESMQIQPDGWTASSTGRYSHKRDLSSSTQASTGPASPTSACSSFPQIVTTESSDDIDSPDDYYQHQLAAKPMPSWPAYHNGLDGSLHDMAYPAVNNKKRLLPAQAVGGRPHAEAIHGASATPRFGMSANSKRSGLANINVPKLDRTMTDVYGDELYSPNFAITSTSPSQSHLAPSPVSNQSGHAMHPNENDVFSQRISAANNQHLSVAHTPLSRNRSPFRTGSPLAPVPVVHDSQAAFCAAFAPSQHIGEEEAAHGEGLVDFSNMESETPKTMSPQDAVLEFSETDADSAMPLFSPGPSFTGTLDTLNSTKNAASDTGGDSDMKIQPESLVSMSSHMVPDYGDAGDANPPIIDSGQVSSLDSPPLLSSSGSSSRESRSKTPVRCSVPRSYEGGTYTCTYHGCTMRFETPWLLQKHKREGHRQPQGLVPNPRDVSATVMFNTQAGPHRCDRINPSTGKSCNTVFSRPYDLTRHEDTIHNARKQKVRCDLCSEDKTFSRADALTRHYRVCHPDVALPGKHRRRGGF</sequence>
<dbReference type="PANTHER" id="PTHR46179">
    <property type="entry name" value="ZINC FINGER PROTEIN"/>
    <property type="match status" value="1"/>
</dbReference>
<comment type="caution">
    <text evidence="4">The sequence shown here is derived from an EMBL/GenBank/DDBJ whole genome shotgun (WGS) entry which is preliminary data.</text>
</comment>
<dbReference type="GO" id="GO:0006357">
    <property type="term" value="P:regulation of transcription by RNA polymerase II"/>
    <property type="evidence" value="ECO:0007669"/>
    <property type="project" value="TreeGrafter"/>
</dbReference>
<dbReference type="OrthoDB" id="7295497at2759"/>
<dbReference type="PANTHER" id="PTHR46179:SF19">
    <property type="entry name" value="C2H2 FINGER DOMAIN TRANSCRIPTION FACTOR (EUROFUNG)-RELATED"/>
    <property type="match status" value="1"/>
</dbReference>
<organism evidence="4 5">
    <name type="scientific">Ophiocordyceps australis</name>
    <dbReference type="NCBI Taxonomy" id="1399860"/>
    <lineage>
        <taxon>Eukaryota</taxon>
        <taxon>Fungi</taxon>
        <taxon>Dikarya</taxon>
        <taxon>Ascomycota</taxon>
        <taxon>Pezizomycotina</taxon>
        <taxon>Sordariomycetes</taxon>
        <taxon>Hypocreomycetidae</taxon>
        <taxon>Hypocreales</taxon>
        <taxon>Ophiocordycipitaceae</taxon>
        <taxon>Ophiocordyceps</taxon>
    </lineage>
</organism>
<feature type="region of interest" description="Disordered" evidence="2">
    <location>
        <begin position="251"/>
        <end position="273"/>
    </location>
</feature>
<proteinExistence type="predicted"/>
<dbReference type="PROSITE" id="PS00028">
    <property type="entry name" value="ZINC_FINGER_C2H2_1"/>
    <property type="match status" value="1"/>
</dbReference>
<reference evidence="4 5" key="1">
    <citation type="submission" date="2017-06" db="EMBL/GenBank/DDBJ databases">
        <title>Ant-infecting Ophiocordyceps genomes reveal a high diversity of potential behavioral manipulation genes and a possible major role for enterotoxins.</title>
        <authorList>
            <person name="De Bekker C."/>
            <person name="Evans H.C."/>
            <person name="Brachmann A."/>
            <person name="Hughes D.P."/>
        </authorList>
    </citation>
    <scope>NUCLEOTIDE SEQUENCE [LARGE SCALE GENOMIC DNA]</scope>
    <source>
        <strain evidence="4 5">Map64</strain>
    </source>
</reference>
<dbReference type="InterPro" id="IPR013087">
    <property type="entry name" value="Znf_C2H2_type"/>
</dbReference>
<keyword evidence="1" id="KW-0863">Zinc-finger</keyword>
<feature type="region of interest" description="Disordered" evidence="2">
    <location>
        <begin position="373"/>
        <end position="469"/>
    </location>
</feature>
<dbReference type="EMBL" id="NJET01000018">
    <property type="protein sequence ID" value="PHH65386.1"/>
    <property type="molecule type" value="Genomic_DNA"/>
</dbReference>
<evidence type="ECO:0000313" key="5">
    <source>
        <dbReference type="Proteomes" id="UP000226192"/>
    </source>
</evidence>
<evidence type="ECO:0000256" key="2">
    <source>
        <dbReference type="SAM" id="MobiDB-lite"/>
    </source>
</evidence>
<feature type="compositionally biased region" description="Polar residues" evidence="2">
    <location>
        <begin position="110"/>
        <end position="136"/>
    </location>
</feature>
<feature type="compositionally biased region" description="Polar residues" evidence="2">
    <location>
        <begin position="251"/>
        <end position="267"/>
    </location>
</feature>
<evidence type="ECO:0000256" key="1">
    <source>
        <dbReference type="PROSITE-ProRule" id="PRU00042"/>
    </source>
</evidence>
<keyword evidence="1" id="KW-0862">Zinc</keyword>
<dbReference type="GO" id="GO:0008270">
    <property type="term" value="F:zinc ion binding"/>
    <property type="evidence" value="ECO:0007669"/>
    <property type="project" value="UniProtKB-KW"/>
</dbReference>
<keyword evidence="1" id="KW-0479">Metal-binding</keyword>
<dbReference type="InterPro" id="IPR051061">
    <property type="entry name" value="Zinc_finger_trans_reg"/>
</dbReference>
<dbReference type="STRING" id="1399860.A0A2C5YCF1"/>
<feature type="compositionally biased region" description="Low complexity" evidence="2">
    <location>
        <begin position="443"/>
        <end position="458"/>
    </location>
</feature>
<dbReference type="PROSITE" id="PS50157">
    <property type="entry name" value="ZINC_FINGER_C2H2_2"/>
    <property type="match status" value="1"/>
</dbReference>
<feature type="region of interest" description="Disordered" evidence="2">
    <location>
        <begin position="65"/>
        <end position="146"/>
    </location>
</feature>
<feature type="compositionally biased region" description="Polar residues" evidence="2">
    <location>
        <begin position="383"/>
        <end position="400"/>
    </location>
</feature>
<feature type="domain" description="C2H2-type" evidence="3">
    <location>
        <begin position="531"/>
        <end position="567"/>
    </location>
</feature>
<protein>
    <recommendedName>
        <fullName evidence="3">C2H2-type domain-containing protein</fullName>
    </recommendedName>
</protein>
<accession>A0A2C5YCF1</accession>
<name>A0A2C5YCF1_9HYPO</name>
<keyword evidence="5" id="KW-1185">Reference proteome</keyword>
<dbReference type="SMART" id="SM00355">
    <property type="entry name" value="ZnF_C2H2"/>
    <property type="match status" value="3"/>
</dbReference>
<dbReference type="Proteomes" id="UP000226192">
    <property type="component" value="Unassembled WGS sequence"/>
</dbReference>
<dbReference type="AlphaFoldDB" id="A0A2C5YCF1"/>
<dbReference type="Gene3D" id="3.30.160.60">
    <property type="entry name" value="Classic Zinc Finger"/>
    <property type="match status" value="1"/>
</dbReference>